<dbReference type="Pfam" id="PF06525">
    <property type="entry name" value="SoxE"/>
    <property type="match status" value="1"/>
</dbReference>
<name>A0ABY5PLH1_9ACTN</name>
<gene>
    <name evidence="2" type="ORF">LRS13_08110</name>
</gene>
<accession>A0ABY5PLH1</accession>
<dbReference type="Gene3D" id="2.60.40.420">
    <property type="entry name" value="Cupredoxins - blue copper proteins"/>
    <property type="match status" value="1"/>
</dbReference>
<protein>
    <recommendedName>
        <fullName evidence="1">Sulfocyanin-like C-terminal domain-containing protein</fullName>
    </recommendedName>
</protein>
<evidence type="ECO:0000313" key="2">
    <source>
        <dbReference type="EMBL" id="UUY05471.1"/>
    </source>
</evidence>
<feature type="domain" description="Sulfocyanin-like C-terminal" evidence="1">
    <location>
        <begin position="101"/>
        <end position="128"/>
    </location>
</feature>
<organism evidence="2 3">
    <name type="scientific">Svornostia abyssi</name>
    <dbReference type="NCBI Taxonomy" id="2898438"/>
    <lineage>
        <taxon>Bacteria</taxon>
        <taxon>Bacillati</taxon>
        <taxon>Actinomycetota</taxon>
        <taxon>Thermoleophilia</taxon>
        <taxon>Solirubrobacterales</taxon>
        <taxon>Baekduiaceae</taxon>
        <taxon>Svornostia</taxon>
    </lineage>
</organism>
<proteinExistence type="predicted"/>
<dbReference type="RefSeq" id="WP_353865927.1">
    <property type="nucleotide sequence ID" value="NZ_CP088295.1"/>
</dbReference>
<dbReference type="InterPro" id="IPR049544">
    <property type="entry name" value="SoxE-like_C"/>
</dbReference>
<sequence>MPRRHAHFVVLVALALLAPGCGEDPVPASDGTLRATLDEYAITPQKVTARAGELRIVARNDGRLNHNLRVELPRQDAATPERVVGGTPTAQPNSTVSGSVRLSPGTYRLACTIANHDDLGMWGELTVTER</sequence>
<dbReference type="InterPro" id="IPR008972">
    <property type="entry name" value="Cupredoxin"/>
</dbReference>
<dbReference type="Proteomes" id="UP001058860">
    <property type="component" value="Chromosome"/>
</dbReference>
<evidence type="ECO:0000259" key="1">
    <source>
        <dbReference type="Pfam" id="PF06525"/>
    </source>
</evidence>
<keyword evidence="3" id="KW-1185">Reference proteome</keyword>
<evidence type="ECO:0000313" key="3">
    <source>
        <dbReference type="Proteomes" id="UP001058860"/>
    </source>
</evidence>
<dbReference type="SUPFAM" id="SSF49503">
    <property type="entry name" value="Cupredoxins"/>
    <property type="match status" value="1"/>
</dbReference>
<reference evidence="3" key="1">
    <citation type="submission" date="2021-11" db="EMBL/GenBank/DDBJ databases">
        <title>Cultivation dependent microbiological survey of springs from the worlds oldest radium mine currently devoted to the extraction of radon-saturated water.</title>
        <authorList>
            <person name="Kapinusova G."/>
            <person name="Smrhova T."/>
            <person name="Strejcek M."/>
            <person name="Suman J."/>
            <person name="Jani K."/>
            <person name="Pajer P."/>
            <person name="Uhlik O."/>
        </authorList>
    </citation>
    <scope>NUCLEOTIDE SEQUENCE [LARGE SCALE GENOMIC DNA]</scope>
    <source>
        <strain evidence="3">J379</strain>
    </source>
</reference>
<dbReference type="EMBL" id="CP088295">
    <property type="protein sequence ID" value="UUY05471.1"/>
    <property type="molecule type" value="Genomic_DNA"/>
</dbReference>